<evidence type="ECO:0000313" key="3">
    <source>
        <dbReference type="Proteomes" id="UP001305652"/>
    </source>
</evidence>
<gene>
    <name evidence="2" type="ORF">R6Y96_03990</name>
</gene>
<keyword evidence="3" id="KW-1185">Reference proteome</keyword>
<dbReference type="RefSeq" id="WP_318622226.1">
    <property type="nucleotide sequence ID" value="NZ_CP137642.1"/>
</dbReference>
<protein>
    <submittedName>
        <fullName evidence="2">PRC-barrel domain-containing protein</fullName>
    </submittedName>
</protein>
<dbReference type="PANTHER" id="PTHR38137:SF1">
    <property type="entry name" value="PRC-BARREL DOMAIN-CONTAINING PROTEIN"/>
    <property type="match status" value="1"/>
</dbReference>
<dbReference type="Pfam" id="PF05239">
    <property type="entry name" value="PRC"/>
    <property type="match status" value="1"/>
</dbReference>
<name>A0AAX4FWU2_9EURY</name>
<reference evidence="2 3" key="1">
    <citation type="submission" date="2023-10" db="EMBL/GenBank/DDBJ databases">
        <title>The complete genome sequence of Methanoculleus receptaculi DSM 18860.</title>
        <authorList>
            <person name="Lai S.-J."/>
            <person name="You Y.-T."/>
            <person name="Chen S.-C."/>
        </authorList>
    </citation>
    <scope>NUCLEOTIDE SEQUENCE [LARGE SCALE GENOMIC DNA]</scope>
    <source>
        <strain evidence="2 3">DSM 18860</strain>
    </source>
</reference>
<proteinExistence type="predicted"/>
<dbReference type="InterPro" id="IPR011033">
    <property type="entry name" value="PRC_barrel-like_sf"/>
</dbReference>
<dbReference type="Proteomes" id="UP001305652">
    <property type="component" value="Chromosome"/>
</dbReference>
<accession>A0AAX4FWU2</accession>
<dbReference type="Gene3D" id="2.30.30.240">
    <property type="entry name" value="PRC-barrel domain"/>
    <property type="match status" value="1"/>
</dbReference>
<evidence type="ECO:0000259" key="1">
    <source>
        <dbReference type="Pfam" id="PF05239"/>
    </source>
</evidence>
<organism evidence="2 3">
    <name type="scientific">Methanoculleus receptaculi</name>
    <dbReference type="NCBI Taxonomy" id="394967"/>
    <lineage>
        <taxon>Archaea</taxon>
        <taxon>Methanobacteriati</taxon>
        <taxon>Methanobacteriota</taxon>
        <taxon>Stenosarchaea group</taxon>
        <taxon>Methanomicrobia</taxon>
        <taxon>Methanomicrobiales</taxon>
        <taxon>Methanomicrobiaceae</taxon>
        <taxon>Methanoculleus</taxon>
    </lineage>
</organism>
<feature type="domain" description="PRC-barrel" evidence="1">
    <location>
        <begin position="5"/>
        <end position="77"/>
    </location>
</feature>
<dbReference type="SUPFAM" id="SSF50346">
    <property type="entry name" value="PRC-barrel domain"/>
    <property type="match status" value="1"/>
</dbReference>
<dbReference type="InterPro" id="IPR027275">
    <property type="entry name" value="PRC-brl_dom"/>
</dbReference>
<dbReference type="EMBL" id="CP137642">
    <property type="protein sequence ID" value="WOX58406.1"/>
    <property type="molecule type" value="Genomic_DNA"/>
</dbReference>
<dbReference type="AlphaFoldDB" id="A0AAX4FWU2"/>
<dbReference type="PANTHER" id="PTHR38137">
    <property type="entry name" value="PRC-BARREL DOMAIN PROTEIN"/>
    <property type="match status" value="1"/>
</dbReference>
<dbReference type="KEGG" id="mrc:R6Y96_03990"/>
<evidence type="ECO:0000313" key="2">
    <source>
        <dbReference type="EMBL" id="WOX58406.1"/>
    </source>
</evidence>
<sequence length="89" mass="9774">MRTQVTEIFGLPVYTDRAVFIGNVDDVVLDVDQKKIAALAIGDLNPEIGEVKGYTGLQIPFRIVKSVGDIIIVRHIPGLFKSPAKEEQP</sequence>
<dbReference type="GeneID" id="85732289"/>